<evidence type="ECO:0000256" key="2">
    <source>
        <dbReference type="ARBA" id="ARBA00022448"/>
    </source>
</evidence>
<dbReference type="EMBL" id="KU145004">
    <property type="protein sequence ID" value="ANP26196.1"/>
    <property type="molecule type" value="Genomic_DNA"/>
</dbReference>
<feature type="transmembrane region" description="Helical" evidence="8">
    <location>
        <begin position="7"/>
        <end position="24"/>
    </location>
</feature>
<organism evidence="9">
    <name type="scientific">Campylaephora sungminbooi</name>
    <dbReference type="NCBI Taxonomy" id="1896769"/>
    <lineage>
        <taxon>Eukaryota</taxon>
        <taxon>Rhodophyta</taxon>
        <taxon>Florideophyceae</taxon>
        <taxon>Rhodymeniophycidae</taxon>
        <taxon>Ceramiales</taxon>
        <taxon>Ceramiaceae</taxon>
        <taxon>Campylaephora</taxon>
    </lineage>
</organism>
<evidence type="ECO:0000256" key="3">
    <source>
        <dbReference type="ARBA" id="ARBA00022547"/>
    </source>
</evidence>
<feature type="transmembrane region" description="Helical" evidence="8">
    <location>
        <begin position="30"/>
        <end position="53"/>
    </location>
</feature>
<sequence>MNTTLNFGLFLFMFLLVKFNILLLNEETLILIVFCTFCILSVSKLGPIFSSFFQVRKNSIKVSISSSSSKLFQVFNQQKDMLNASSGWVTEFSNLKIQFLKSNLVILQNWPKFYQRHILSQVVKRLEFSKRLEQQVTKLISLIILEKTQKTLLTQNFCVKTFKLKKFLSSGKICLREQLVKI</sequence>
<gene>
    <name evidence="9" type="primary">ymf39</name>
</gene>
<keyword evidence="3" id="KW-0138">CF(0)</keyword>
<evidence type="ECO:0000256" key="5">
    <source>
        <dbReference type="ARBA" id="ARBA00023065"/>
    </source>
</evidence>
<dbReference type="InterPro" id="IPR008688">
    <property type="entry name" value="ATP_synth_Bsub_B/MI25"/>
</dbReference>
<reference evidence="9" key="1">
    <citation type="journal article" date="2016" name="Bot. Marina">
        <title>Genomic and phylogenetic analysis of Ceramium cimbricum (Ceramiales, Rhodophyta) from the Atlantic and Pacific Oceans supports the naming of a new invasive Pacific entity Ceramium sungminbooi sp. nov.</title>
        <authorList>
            <person name="Hughey J.R."/>
            <person name="Boo G.H."/>
        </authorList>
    </citation>
    <scope>NUCLEOTIDE SEQUENCE</scope>
</reference>
<dbReference type="GO" id="GO:0045259">
    <property type="term" value="C:proton-transporting ATP synthase complex"/>
    <property type="evidence" value="ECO:0007669"/>
    <property type="project" value="UniProtKB-KW"/>
</dbReference>
<evidence type="ECO:0000313" key="9">
    <source>
        <dbReference type="EMBL" id="ANP26196.1"/>
    </source>
</evidence>
<keyword evidence="8" id="KW-0812">Transmembrane</keyword>
<dbReference type="AlphaFoldDB" id="A0A1B0ZER0"/>
<dbReference type="Pfam" id="PF05405">
    <property type="entry name" value="Mt_ATP-synt_B"/>
    <property type="match status" value="1"/>
</dbReference>
<evidence type="ECO:0000256" key="6">
    <source>
        <dbReference type="ARBA" id="ARBA00023128"/>
    </source>
</evidence>
<keyword evidence="5" id="KW-0406">Ion transport</keyword>
<evidence type="ECO:0000256" key="8">
    <source>
        <dbReference type="SAM" id="Phobius"/>
    </source>
</evidence>
<evidence type="ECO:0000256" key="4">
    <source>
        <dbReference type="ARBA" id="ARBA00022781"/>
    </source>
</evidence>
<protein>
    <submittedName>
        <fullName evidence="9">ATP synthase B chain</fullName>
    </submittedName>
</protein>
<accession>A0A1B0ZER0</accession>
<dbReference type="GO" id="GO:0015078">
    <property type="term" value="F:proton transmembrane transporter activity"/>
    <property type="evidence" value="ECO:0007669"/>
    <property type="project" value="InterPro"/>
</dbReference>
<keyword evidence="6 9" id="KW-0496">Mitochondrion</keyword>
<evidence type="ECO:0000256" key="1">
    <source>
        <dbReference type="ARBA" id="ARBA00004325"/>
    </source>
</evidence>
<proteinExistence type="predicted"/>
<keyword evidence="2" id="KW-0813">Transport</keyword>
<comment type="subcellular location">
    <subcellularLocation>
        <location evidence="1">Mitochondrion membrane</location>
    </subcellularLocation>
</comment>
<keyword evidence="7 8" id="KW-0472">Membrane</keyword>
<keyword evidence="8" id="KW-1133">Transmembrane helix</keyword>
<keyword evidence="4" id="KW-0375">Hydrogen ion transport</keyword>
<evidence type="ECO:0000256" key="7">
    <source>
        <dbReference type="ARBA" id="ARBA00023136"/>
    </source>
</evidence>
<geneLocation type="mitochondrion" evidence="9"/>
<dbReference type="GO" id="GO:0015986">
    <property type="term" value="P:proton motive force-driven ATP synthesis"/>
    <property type="evidence" value="ECO:0007669"/>
    <property type="project" value="InterPro"/>
</dbReference>
<name>A0A1B0ZER0_9FLOR</name>
<dbReference type="GO" id="GO:0031966">
    <property type="term" value="C:mitochondrial membrane"/>
    <property type="evidence" value="ECO:0007669"/>
    <property type="project" value="UniProtKB-SubCell"/>
</dbReference>